<dbReference type="InterPro" id="IPR002110">
    <property type="entry name" value="Ankyrin_rpt"/>
</dbReference>
<comment type="caution">
    <text evidence="5">The sequence shown here is derived from an EMBL/GenBank/DDBJ whole genome shotgun (WGS) entry which is preliminary data.</text>
</comment>
<dbReference type="Pfam" id="PF00023">
    <property type="entry name" value="Ank"/>
    <property type="match status" value="1"/>
</dbReference>
<dbReference type="PANTHER" id="PTHR10039">
    <property type="entry name" value="AMELOGENIN"/>
    <property type="match status" value="1"/>
</dbReference>
<dbReference type="Pfam" id="PF12796">
    <property type="entry name" value="Ank_2"/>
    <property type="match status" value="3"/>
</dbReference>
<feature type="region of interest" description="Disordered" evidence="3">
    <location>
        <begin position="1074"/>
        <end position="1098"/>
    </location>
</feature>
<dbReference type="OrthoDB" id="3557006at2759"/>
<dbReference type="Gene3D" id="1.25.40.20">
    <property type="entry name" value="Ankyrin repeat-containing domain"/>
    <property type="match status" value="3"/>
</dbReference>
<feature type="repeat" description="ANK" evidence="2">
    <location>
        <begin position="1017"/>
        <end position="1049"/>
    </location>
</feature>
<dbReference type="InterPro" id="IPR056884">
    <property type="entry name" value="NPHP3-like_N"/>
</dbReference>
<dbReference type="EMBL" id="VNKQ01000005">
    <property type="protein sequence ID" value="KAG0650988.1"/>
    <property type="molecule type" value="Genomic_DNA"/>
</dbReference>
<dbReference type="PROSITE" id="PS50088">
    <property type="entry name" value="ANK_REPEAT"/>
    <property type="match status" value="6"/>
</dbReference>
<name>A0A9P6VNY0_9HELO</name>
<feature type="repeat" description="ANK" evidence="2">
    <location>
        <begin position="1174"/>
        <end position="1206"/>
    </location>
</feature>
<dbReference type="SMART" id="SM00248">
    <property type="entry name" value="ANK"/>
    <property type="match status" value="8"/>
</dbReference>
<dbReference type="PANTHER" id="PTHR10039:SF15">
    <property type="entry name" value="NACHT DOMAIN-CONTAINING PROTEIN"/>
    <property type="match status" value="1"/>
</dbReference>
<gene>
    <name evidence="5" type="ORF">D0Z07_2241</name>
</gene>
<feature type="repeat" description="ANK" evidence="2">
    <location>
        <begin position="914"/>
        <end position="946"/>
    </location>
</feature>
<organism evidence="5 6">
    <name type="scientific">Hyphodiscus hymeniophilus</name>
    <dbReference type="NCBI Taxonomy" id="353542"/>
    <lineage>
        <taxon>Eukaryota</taxon>
        <taxon>Fungi</taxon>
        <taxon>Dikarya</taxon>
        <taxon>Ascomycota</taxon>
        <taxon>Pezizomycotina</taxon>
        <taxon>Leotiomycetes</taxon>
        <taxon>Helotiales</taxon>
        <taxon>Hyphodiscaceae</taxon>
        <taxon>Hyphodiscus</taxon>
    </lineage>
</organism>
<keyword evidence="6" id="KW-1185">Reference proteome</keyword>
<feature type="repeat" description="ANK" evidence="2">
    <location>
        <begin position="1207"/>
        <end position="1233"/>
    </location>
</feature>
<dbReference type="InterPro" id="IPR036770">
    <property type="entry name" value="Ankyrin_rpt-contain_sf"/>
</dbReference>
<reference evidence="5" key="1">
    <citation type="submission" date="2019-07" db="EMBL/GenBank/DDBJ databases">
        <title>Hyphodiscus hymeniophilus genome sequencing and assembly.</title>
        <authorList>
            <person name="Kramer G."/>
            <person name="Nodwell J."/>
        </authorList>
    </citation>
    <scope>NUCLEOTIDE SEQUENCE</scope>
    <source>
        <strain evidence="5">ATCC 34498</strain>
    </source>
</reference>
<evidence type="ECO:0000256" key="3">
    <source>
        <dbReference type="SAM" id="MobiDB-lite"/>
    </source>
</evidence>
<protein>
    <submittedName>
        <fullName evidence="5">Ankyrin-1</fullName>
    </submittedName>
</protein>
<dbReference type="Pfam" id="PF24883">
    <property type="entry name" value="NPHP3_N"/>
    <property type="match status" value="1"/>
</dbReference>
<dbReference type="SUPFAM" id="SSF52540">
    <property type="entry name" value="P-loop containing nucleoside triphosphate hydrolases"/>
    <property type="match status" value="1"/>
</dbReference>
<accession>A0A9P6VNY0</accession>
<dbReference type="AlphaFoldDB" id="A0A9P6VNY0"/>
<evidence type="ECO:0000313" key="6">
    <source>
        <dbReference type="Proteomes" id="UP000785200"/>
    </source>
</evidence>
<keyword evidence="2" id="KW-0040">ANK repeat</keyword>
<dbReference type="PROSITE" id="PS50297">
    <property type="entry name" value="ANK_REP_REGION"/>
    <property type="match status" value="6"/>
</dbReference>
<evidence type="ECO:0000259" key="4">
    <source>
        <dbReference type="Pfam" id="PF24883"/>
    </source>
</evidence>
<feature type="domain" description="Nephrocystin 3-like N-terminal" evidence="4">
    <location>
        <begin position="223"/>
        <end position="387"/>
    </location>
</feature>
<dbReference type="SUPFAM" id="SSF48403">
    <property type="entry name" value="Ankyrin repeat"/>
    <property type="match status" value="2"/>
</dbReference>
<dbReference type="Gene3D" id="3.40.50.300">
    <property type="entry name" value="P-loop containing nucleotide triphosphate hydrolases"/>
    <property type="match status" value="1"/>
</dbReference>
<keyword evidence="1" id="KW-0677">Repeat</keyword>
<proteinExistence type="predicted"/>
<dbReference type="InterPro" id="IPR027417">
    <property type="entry name" value="P-loop_NTPase"/>
</dbReference>
<feature type="repeat" description="ANK" evidence="2">
    <location>
        <begin position="984"/>
        <end position="1016"/>
    </location>
</feature>
<sequence length="1279" mass="143279">MDGLSVAASIAGLVSLADTVFRRTYQYYKTAKNATQDINKLATGIRTLSSLLHGLELVVNVLNEEARASGVDSANPLDSSNLTPLTEFRLHELSDCLATLTNIQKVLDKHQPQTTRGRQLLKNLKWPFSVHETKRLLDDVEKHKSTINIAVSGETLATVLNALSRQDDIATDVKELKNKQIARWAMEDHIRLDKERREILSFFGKIDPSSNHNMSLNLRHPMTGLWLTEGLPFQTWLRCRNSKLWLSGIPGAGKTITAALVIEEAMKQSSQDQAAAYFYCDYKDSEKQDPINILGSLASQLARQHEGAFSKLEQLYHTCHPKDKPLIRPETEALALKLYEMTSCFADVSIIVDGLDECGSQTTEVVESLAQLASHENSNVRVLLLSRDESDIREILCQEFNHLEIAAHSDDLRLYVAAEIEARQKKFGRERLRIRSIGLKDDIMKTLVDRAQGMFRWVACQLDYLCSLPNDAEKRKALVSLPPGLNATYERILERVNHGDESVQRMGDKSLDKEAIYEEEEILLHCSSLIRRSEDGQKLEMAHFTVKEYLSALSPTIHSPYSRYSQSEDFVLPRLAVTCLTYITFDCFHETVVNDFELWQEQVVEFPFRKHALLNWVYYVENRLDDTLILGLVKKLFDPAATRCFQSWVRDSIFLLQIRSLGINYDALRFQSFTFTLGSGNLKPLHLAAAIGLPEICQWLLADNCDVNDQSMAGTPVHCALLGMGRMWKLMMPSWCDFNCLEIDDAFRMGEASQIQVFDILISYKADCDGLYRDRTGKEYSCAHLSLLGELRYTTEHPLLKLVAAGIQLDDEVLNFLADYFEFGSTTTEFTEALLNLLMKENTHEPLTKLKIALKLNCAEKLHLVKAHSTALIATDVNNLVDLLYSAIKSDQAQLVEDLARDRRIDLLTRRKDGGQTFLHFAAGQHSVAATRILLSLGAEVNAVDEDGNTPLILALQAKPNAITQDCISLLIDHGADVRAKNFIGSEAVHYATTYGYLDASKILLRAGADINALLPDGKAPIHFAASWGHLHVVKELLSHHCSLAADNGGMTPRLLALKYGHPKVFDLLKTHEAQRKAGSPSDLRQASRGDGQSNSMVSPFSSKELKFSIERGDFELVKALDEIARYLVQKGAHYKGRLCTETVFAGYSVVHLTCTREENIDILRDVLDTEPLVSGTPLHLAAYIGNCAAAELLLRYEASVDATDSYSQTPLVHASRFGHVDAVQLLLTRGANPFYSTLNQISDGVYYTAAREEALRCSGTFSYEDIIPMKWICSNKPR</sequence>
<dbReference type="Proteomes" id="UP000785200">
    <property type="component" value="Unassembled WGS sequence"/>
</dbReference>
<evidence type="ECO:0000256" key="2">
    <source>
        <dbReference type="PROSITE-ProRule" id="PRU00023"/>
    </source>
</evidence>
<evidence type="ECO:0000256" key="1">
    <source>
        <dbReference type="ARBA" id="ARBA00022737"/>
    </source>
</evidence>
<feature type="repeat" description="ANK" evidence="2">
    <location>
        <begin position="947"/>
        <end position="983"/>
    </location>
</feature>
<evidence type="ECO:0000313" key="5">
    <source>
        <dbReference type="EMBL" id="KAG0650988.1"/>
    </source>
</evidence>